<dbReference type="Gene3D" id="1.10.357.10">
    <property type="entry name" value="Tetracycline Repressor, domain 2"/>
    <property type="match status" value="1"/>
</dbReference>
<sequence length="229" mass="25420">MVPRQQAKVIRSDLTREKLLTASIDVFGRYGFDGATTRMLTDAAGVNQQAIPYYFGSKEGLYIATAEFIAQQIGVHVSPMREKVRGRFLRADEAGDPVGEAEARALLTQIVETVAALFVSKESEPWARFLIREQMYPTEAFRRIYDAVMSPMFDVVGRLVAIMLRDDPASEHIRLRTLSLLGSVLVFRMAHAAVMAKLGWTSIGPSQLSTIQAHARELVAAIGHEGKRQ</sequence>
<dbReference type="SUPFAM" id="SSF48498">
    <property type="entry name" value="Tetracyclin repressor-like, C-terminal domain"/>
    <property type="match status" value="1"/>
</dbReference>
<keyword evidence="3" id="KW-0804">Transcription</keyword>
<name>A0A1B2EM45_9HYPH</name>
<dbReference type="Gene3D" id="1.10.10.60">
    <property type="entry name" value="Homeodomain-like"/>
    <property type="match status" value="1"/>
</dbReference>
<protein>
    <submittedName>
        <fullName evidence="6">TetR family transcriptional regulator</fullName>
    </submittedName>
</protein>
<dbReference type="Pfam" id="PF00440">
    <property type="entry name" value="TetR_N"/>
    <property type="match status" value="1"/>
</dbReference>
<dbReference type="PRINTS" id="PR00455">
    <property type="entry name" value="HTHTETR"/>
</dbReference>
<dbReference type="Pfam" id="PF09209">
    <property type="entry name" value="CecR_C"/>
    <property type="match status" value="1"/>
</dbReference>
<dbReference type="SUPFAM" id="SSF46689">
    <property type="entry name" value="Homeodomain-like"/>
    <property type="match status" value="1"/>
</dbReference>
<dbReference type="InterPro" id="IPR050109">
    <property type="entry name" value="HTH-type_TetR-like_transc_reg"/>
</dbReference>
<dbReference type="OrthoDB" id="9795242at2"/>
<organism evidence="6">
    <name type="scientific">Microvirga ossetica</name>
    <dbReference type="NCBI Taxonomy" id="1882682"/>
    <lineage>
        <taxon>Bacteria</taxon>
        <taxon>Pseudomonadati</taxon>
        <taxon>Pseudomonadota</taxon>
        <taxon>Alphaproteobacteria</taxon>
        <taxon>Hyphomicrobiales</taxon>
        <taxon>Methylobacteriaceae</taxon>
        <taxon>Microvirga</taxon>
    </lineage>
</organism>
<evidence type="ECO:0000256" key="1">
    <source>
        <dbReference type="ARBA" id="ARBA00023015"/>
    </source>
</evidence>
<dbReference type="InterPro" id="IPR001647">
    <property type="entry name" value="HTH_TetR"/>
</dbReference>
<dbReference type="GO" id="GO:0000976">
    <property type="term" value="F:transcription cis-regulatory region binding"/>
    <property type="evidence" value="ECO:0007669"/>
    <property type="project" value="TreeGrafter"/>
</dbReference>
<dbReference type="InterPro" id="IPR009057">
    <property type="entry name" value="Homeodomain-like_sf"/>
</dbReference>
<feature type="domain" description="HTH tetR-type" evidence="5">
    <location>
        <begin position="13"/>
        <end position="73"/>
    </location>
</feature>
<dbReference type="PANTHER" id="PTHR30055">
    <property type="entry name" value="HTH-TYPE TRANSCRIPTIONAL REGULATOR RUTR"/>
    <property type="match status" value="1"/>
</dbReference>
<dbReference type="GO" id="GO:0003700">
    <property type="term" value="F:DNA-binding transcription factor activity"/>
    <property type="evidence" value="ECO:0007669"/>
    <property type="project" value="TreeGrafter"/>
</dbReference>
<dbReference type="EMBL" id="CP016616">
    <property type="protein sequence ID" value="ANY81055.1"/>
    <property type="molecule type" value="Genomic_DNA"/>
</dbReference>
<dbReference type="PROSITE" id="PS50977">
    <property type="entry name" value="HTH_TETR_2"/>
    <property type="match status" value="1"/>
</dbReference>
<proteinExistence type="predicted"/>
<reference evidence="6" key="1">
    <citation type="submission" date="2016-07" db="EMBL/GenBank/DDBJ databases">
        <title>Microvirga ossetica sp. nov. a new species of rhizobia isolated from root nodules of the legume species Vicia alpestris Steven originated from North Ossetia region in the Caucasus.</title>
        <authorList>
            <person name="Safronova V.I."/>
            <person name="Kuznetsova I.G."/>
            <person name="Sazanova A.L."/>
            <person name="Belimov A."/>
            <person name="Andronov E."/>
            <person name="Osledkin Y.S."/>
            <person name="Onishchuk O.P."/>
            <person name="Kurchak O.N."/>
            <person name="Shaposhnikov A.I."/>
            <person name="Willems A."/>
            <person name="Tikhonovich I.A."/>
        </authorList>
    </citation>
    <scope>NUCLEOTIDE SEQUENCE [LARGE SCALE GENOMIC DNA]</scope>
    <source>
        <strain evidence="6">V5/3M</strain>
    </source>
</reference>
<gene>
    <name evidence="6" type="ORF">BB934_24860</name>
</gene>
<dbReference type="AlphaFoldDB" id="A0A1B2EM45"/>
<keyword evidence="1" id="KW-0805">Transcription regulation</keyword>
<accession>A0A1B2EM45</accession>
<dbReference type="InterPro" id="IPR036271">
    <property type="entry name" value="Tet_transcr_reg_TetR-rel_C_sf"/>
</dbReference>
<evidence type="ECO:0000256" key="4">
    <source>
        <dbReference type="PROSITE-ProRule" id="PRU00335"/>
    </source>
</evidence>
<dbReference type="RefSeq" id="WP_099512125.1">
    <property type="nucleotide sequence ID" value="NZ_CP016616.1"/>
</dbReference>
<evidence type="ECO:0000313" key="6">
    <source>
        <dbReference type="EMBL" id="ANY81055.1"/>
    </source>
</evidence>
<dbReference type="KEGG" id="moc:BB934_24860"/>
<evidence type="ECO:0000259" key="5">
    <source>
        <dbReference type="PROSITE" id="PS50977"/>
    </source>
</evidence>
<keyword evidence="2 4" id="KW-0238">DNA-binding</keyword>
<feature type="DNA-binding region" description="H-T-H motif" evidence="4">
    <location>
        <begin position="36"/>
        <end position="55"/>
    </location>
</feature>
<dbReference type="PANTHER" id="PTHR30055:SF234">
    <property type="entry name" value="HTH-TYPE TRANSCRIPTIONAL REGULATOR BETI"/>
    <property type="match status" value="1"/>
</dbReference>
<evidence type="ECO:0000256" key="3">
    <source>
        <dbReference type="ARBA" id="ARBA00023163"/>
    </source>
</evidence>
<dbReference type="InterPro" id="IPR015292">
    <property type="entry name" value="Tscrpt_reg_YbiH_C"/>
</dbReference>
<evidence type="ECO:0000256" key="2">
    <source>
        <dbReference type="ARBA" id="ARBA00023125"/>
    </source>
</evidence>